<sequence length="135" mass="14716">MVSIVCELSYATCQPMNRRDPRGSVLIAHFLQGDFRSIHLDRLHPCLALGLLRPCGGLPALGPSSFSGLGSQVSPSIAALITSPHVEGFKFLTPDIFTVKTPVVVFLGSSFPMWPIESPFSRPRFDSLCLAILYK</sequence>
<reference evidence="1" key="1">
    <citation type="submission" date="2023-05" db="EMBL/GenBank/DDBJ databases">
        <title>Nepenthes gracilis genome sequencing.</title>
        <authorList>
            <person name="Fukushima K."/>
        </authorList>
    </citation>
    <scope>NUCLEOTIDE SEQUENCE</scope>
    <source>
        <strain evidence="1">SING2019-196</strain>
    </source>
</reference>
<keyword evidence="2" id="KW-1185">Reference proteome</keyword>
<gene>
    <name evidence="1" type="ORF">Nepgr_022624</name>
</gene>
<dbReference type="EMBL" id="BSYO01000022">
    <property type="protein sequence ID" value="GMH20782.1"/>
    <property type="molecule type" value="Genomic_DNA"/>
</dbReference>
<protein>
    <submittedName>
        <fullName evidence="1">Uncharacterized protein</fullName>
    </submittedName>
</protein>
<proteinExistence type="predicted"/>
<evidence type="ECO:0000313" key="2">
    <source>
        <dbReference type="Proteomes" id="UP001279734"/>
    </source>
</evidence>
<comment type="caution">
    <text evidence="1">The sequence shown here is derived from an EMBL/GenBank/DDBJ whole genome shotgun (WGS) entry which is preliminary data.</text>
</comment>
<dbReference type="Proteomes" id="UP001279734">
    <property type="component" value="Unassembled WGS sequence"/>
</dbReference>
<accession>A0AAD3T1A3</accession>
<dbReference type="AlphaFoldDB" id="A0AAD3T1A3"/>
<name>A0AAD3T1A3_NEPGR</name>
<organism evidence="1 2">
    <name type="scientific">Nepenthes gracilis</name>
    <name type="common">Slender pitcher plant</name>
    <dbReference type="NCBI Taxonomy" id="150966"/>
    <lineage>
        <taxon>Eukaryota</taxon>
        <taxon>Viridiplantae</taxon>
        <taxon>Streptophyta</taxon>
        <taxon>Embryophyta</taxon>
        <taxon>Tracheophyta</taxon>
        <taxon>Spermatophyta</taxon>
        <taxon>Magnoliopsida</taxon>
        <taxon>eudicotyledons</taxon>
        <taxon>Gunneridae</taxon>
        <taxon>Pentapetalae</taxon>
        <taxon>Caryophyllales</taxon>
        <taxon>Nepenthaceae</taxon>
        <taxon>Nepenthes</taxon>
    </lineage>
</organism>
<evidence type="ECO:0000313" key="1">
    <source>
        <dbReference type="EMBL" id="GMH20782.1"/>
    </source>
</evidence>